<gene>
    <name evidence="1" type="ORF">PG986_014630</name>
</gene>
<dbReference type="GeneID" id="92083914"/>
<reference evidence="1 2" key="1">
    <citation type="submission" date="2023-01" db="EMBL/GenBank/DDBJ databases">
        <title>Analysis of 21 Apiospora genomes using comparative genomics revels a genus with tremendous synthesis potential of carbohydrate active enzymes and secondary metabolites.</title>
        <authorList>
            <person name="Sorensen T."/>
        </authorList>
    </citation>
    <scope>NUCLEOTIDE SEQUENCE [LARGE SCALE GENOMIC DNA]</scope>
    <source>
        <strain evidence="1 2">CBS 24483</strain>
    </source>
</reference>
<proteinExistence type="predicted"/>
<protein>
    <submittedName>
        <fullName evidence="1">Uncharacterized protein</fullName>
    </submittedName>
</protein>
<dbReference type="Proteomes" id="UP001391051">
    <property type="component" value="Unassembled WGS sequence"/>
</dbReference>
<organism evidence="1 2">
    <name type="scientific">Apiospora aurea</name>
    <dbReference type="NCBI Taxonomy" id="335848"/>
    <lineage>
        <taxon>Eukaryota</taxon>
        <taxon>Fungi</taxon>
        <taxon>Dikarya</taxon>
        <taxon>Ascomycota</taxon>
        <taxon>Pezizomycotina</taxon>
        <taxon>Sordariomycetes</taxon>
        <taxon>Xylariomycetidae</taxon>
        <taxon>Amphisphaeriales</taxon>
        <taxon>Apiosporaceae</taxon>
        <taxon>Apiospora</taxon>
    </lineage>
</organism>
<dbReference type="RefSeq" id="XP_066693090.1">
    <property type="nucleotide sequence ID" value="XM_066850852.1"/>
</dbReference>
<sequence length="314" mass="35469">MATEQVSNGDAAGHMAQQDQAGTFLSLPWPVRRRVYIEAGLLIGEDIILQRRWDGNDRDPDSRVDEGYRFVYNVLQTCRTVHDEVRGLVYSENRIIVDQRNVVYGLVQLRSLSPRACSQLRSLYVHLYLEAWQAAADYVLAHANREELMLQLICDTGHKAAMTTVLGPLIAHPGSLRDCDIGLSPKRDDKLCSLARNVALRAKGLKGAVHDEPFRLMDLPPETRLHILEYTELVTSCKEVEWRPGRRGGFSVTFADRALRHRDGSNCTMTCREAKGWRRFVDCQSTPSAHRDDTHRTGSICTARQSGYASRCQC</sequence>
<evidence type="ECO:0000313" key="1">
    <source>
        <dbReference type="EMBL" id="KAK7937762.1"/>
    </source>
</evidence>
<dbReference type="PANTHER" id="PTHR42085:SF2">
    <property type="entry name" value="F-BOX DOMAIN-CONTAINING PROTEIN"/>
    <property type="match status" value="1"/>
</dbReference>
<dbReference type="EMBL" id="JAQQWE010000010">
    <property type="protein sequence ID" value="KAK7937762.1"/>
    <property type="molecule type" value="Genomic_DNA"/>
</dbReference>
<evidence type="ECO:0000313" key="2">
    <source>
        <dbReference type="Proteomes" id="UP001391051"/>
    </source>
</evidence>
<keyword evidence="2" id="KW-1185">Reference proteome</keyword>
<name>A0ABR1PTI9_9PEZI</name>
<comment type="caution">
    <text evidence="1">The sequence shown here is derived from an EMBL/GenBank/DDBJ whole genome shotgun (WGS) entry which is preliminary data.</text>
</comment>
<dbReference type="PANTHER" id="PTHR42085">
    <property type="entry name" value="F-BOX DOMAIN-CONTAINING PROTEIN"/>
    <property type="match status" value="1"/>
</dbReference>
<dbReference type="InterPro" id="IPR038883">
    <property type="entry name" value="AN11006-like"/>
</dbReference>
<accession>A0ABR1PTI9</accession>